<dbReference type="VEuPathDB" id="FungiDB:AFLA_009785"/>
<proteinExistence type="inferred from homology"/>
<organism evidence="5">
    <name type="scientific">Aspergillus flavus</name>
    <dbReference type="NCBI Taxonomy" id="5059"/>
    <lineage>
        <taxon>Eukaryota</taxon>
        <taxon>Fungi</taxon>
        <taxon>Dikarya</taxon>
        <taxon>Ascomycota</taxon>
        <taxon>Pezizomycotina</taxon>
        <taxon>Eurotiomycetes</taxon>
        <taxon>Eurotiomycetidae</taxon>
        <taxon>Eurotiales</taxon>
        <taxon>Aspergillaceae</taxon>
        <taxon>Aspergillus</taxon>
        <taxon>Aspergillus subgen. Circumdati</taxon>
    </lineage>
</organism>
<dbReference type="PANTHER" id="PTHR47706">
    <property type="entry name" value="NMRA-LIKE FAMILY PROTEIN"/>
    <property type="match status" value="1"/>
</dbReference>
<dbReference type="Gene3D" id="3.40.50.720">
    <property type="entry name" value="NAD(P)-binding Rossmann-like Domain"/>
    <property type="match status" value="1"/>
</dbReference>
<accession>A0A5N6HA91</accession>
<dbReference type="PANTHER" id="PTHR47706:SF4">
    <property type="entry name" value="NMRA-LIKE DOMAIN-CONTAINING PROTEIN"/>
    <property type="match status" value="1"/>
</dbReference>
<gene>
    <name evidence="5" type="ORF">BDV35DRAFT_22822</name>
</gene>
<dbReference type="GO" id="GO:0016491">
    <property type="term" value="F:oxidoreductase activity"/>
    <property type="evidence" value="ECO:0007669"/>
    <property type="project" value="UniProtKB-KW"/>
</dbReference>
<evidence type="ECO:0000259" key="4">
    <source>
        <dbReference type="Pfam" id="PF05368"/>
    </source>
</evidence>
<feature type="domain" description="NmrA-like" evidence="4">
    <location>
        <begin position="3"/>
        <end position="220"/>
    </location>
</feature>
<reference evidence="5" key="1">
    <citation type="submission" date="2019-04" db="EMBL/GenBank/DDBJ databases">
        <title>Friends and foes A comparative genomics study of 23 Aspergillus species from section Flavi.</title>
        <authorList>
            <consortium name="DOE Joint Genome Institute"/>
            <person name="Kjaerbolling I."/>
            <person name="Vesth T."/>
            <person name="Frisvad J.C."/>
            <person name="Nybo J.L."/>
            <person name="Theobald S."/>
            <person name="Kildgaard S."/>
            <person name="Isbrandt T."/>
            <person name="Kuo A."/>
            <person name="Sato A."/>
            <person name="Lyhne E.K."/>
            <person name="Kogle M.E."/>
            <person name="Wiebenga A."/>
            <person name="Kun R.S."/>
            <person name="Lubbers R.J."/>
            <person name="Makela M.R."/>
            <person name="Barry K."/>
            <person name="Chovatia M."/>
            <person name="Clum A."/>
            <person name="Daum C."/>
            <person name="Haridas S."/>
            <person name="He G."/>
            <person name="LaButti K."/>
            <person name="Lipzen A."/>
            <person name="Mondo S."/>
            <person name="Riley R."/>
            <person name="Salamov A."/>
            <person name="Simmons B.A."/>
            <person name="Magnuson J.K."/>
            <person name="Henrissat B."/>
            <person name="Mortensen U.H."/>
            <person name="Larsen T.O."/>
            <person name="Devries R.P."/>
            <person name="Grigoriev I.V."/>
            <person name="Machida M."/>
            <person name="Baker S.E."/>
            <person name="Andersen M.R."/>
        </authorList>
    </citation>
    <scope>NUCLEOTIDE SEQUENCE [LARGE SCALE GENOMIC DNA]</scope>
    <source>
        <strain evidence="5">CBS 121.62</strain>
    </source>
</reference>
<dbReference type="Gene3D" id="3.90.25.10">
    <property type="entry name" value="UDP-galactose 4-epimerase, domain 1"/>
    <property type="match status" value="1"/>
</dbReference>
<dbReference type="Pfam" id="PF05368">
    <property type="entry name" value="NmrA"/>
    <property type="match status" value="1"/>
</dbReference>
<evidence type="ECO:0000256" key="3">
    <source>
        <dbReference type="ARBA" id="ARBA00023002"/>
    </source>
</evidence>
<dbReference type="AlphaFoldDB" id="A0A5N6HA91"/>
<dbReference type="InterPro" id="IPR051609">
    <property type="entry name" value="NmrA/Isoflavone_reductase-like"/>
</dbReference>
<dbReference type="VEuPathDB" id="FungiDB:F9C07_2204560"/>
<dbReference type="InterPro" id="IPR036291">
    <property type="entry name" value="NAD(P)-bd_dom_sf"/>
</dbReference>
<sequence>MVRVAVAGGTGNVSKEIVSILGESGKHEIVVFTRSDPTKHSMKGVQFVQVDYNNKEDLKKNLNHVHTVLCFIWDASLQMSLIDCCIEAGVRRFAPNEWAARCNAGIFQYADKDIVHAYLQKVNQEKKVIEYCLFQPGLFMNYLSSPIPSTTHHAIYTNMWDVANRRAIVPADSDYRLTLTTIQDLARVVDEALGFEDEWPEVGGITGSSTTSSEIIRIAESIRGPFVIERVSKENLEAGKLATSWTPMLPEFPHLNFDMDWAVFSEQVIAEIMKGGLQGAWGVSDEWNKLLPDLKLTTLGEFLTRYWKSPS</sequence>
<dbReference type="InterPro" id="IPR008030">
    <property type="entry name" value="NmrA-like"/>
</dbReference>
<evidence type="ECO:0000313" key="5">
    <source>
        <dbReference type="EMBL" id="KAB8251077.1"/>
    </source>
</evidence>
<protein>
    <recommendedName>
        <fullName evidence="4">NmrA-like domain-containing protein</fullName>
    </recommendedName>
</protein>
<evidence type="ECO:0000256" key="2">
    <source>
        <dbReference type="ARBA" id="ARBA00022857"/>
    </source>
</evidence>
<keyword evidence="3" id="KW-0560">Oxidoreductase</keyword>
<dbReference type="SUPFAM" id="SSF51735">
    <property type="entry name" value="NAD(P)-binding Rossmann-fold domains"/>
    <property type="match status" value="1"/>
</dbReference>
<keyword evidence="2" id="KW-0521">NADP</keyword>
<dbReference type="EMBL" id="ML734561">
    <property type="protein sequence ID" value="KAB8251077.1"/>
    <property type="molecule type" value="Genomic_DNA"/>
</dbReference>
<dbReference type="Proteomes" id="UP000325434">
    <property type="component" value="Unassembled WGS sequence"/>
</dbReference>
<name>A0A5N6HA91_ASPFL</name>
<comment type="similarity">
    <text evidence="1">Belongs to the NmrA-type oxidoreductase family. Isoflavone reductase subfamily.</text>
</comment>
<evidence type="ECO:0000256" key="1">
    <source>
        <dbReference type="ARBA" id="ARBA00005725"/>
    </source>
</evidence>